<organism evidence="1 2">
    <name type="scientific">Pedosphaera parvula (strain Ellin514)</name>
    <dbReference type="NCBI Taxonomy" id="320771"/>
    <lineage>
        <taxon>Bacteria</taxon>
        <taxon>Pseudomonadati</taxon>
        <taxon>Verrucomicrobiota</taxon>
        <taxon>Pedosphaerae</taxon>
        <taxon>Pedosphaerales</taxon>
        <taxon>Pedosphaeraceae</taxon>
        <taxon>Pedosphaera</taxon>
    </lineage>
</organism>
<dbReference type="Proteomes" id="UP000003688">
    <property type="component" value="Unassembled WGS sequence"/>
</dbReference>
<dbReference type="InterPro" id="IPR013320">
    <property type="entry name" value="ConA-like_dom_sf"/>
</dbReference>
<dbReference type="Gene3D" id="2.60.120.200">
    <property type="match status" value="1"/>
</dbReference>
<dbReference type="OrthoDB" id="9814380at2"/>
<accession>B9XP35</accession>
<dbReference type="STRING" id="320771.Cflav_PD6134"/>
<gene>
    <name evidence="1" type="ORF">Cflav_PD6134</name>
</gene>
<dbReference type="EMBL" id="ABOX02000044">
    <property type="protein sequence ID" value="EEF58391.1"/>
    <property type="molecule type" value="Genomic_DNA"/>
</dbReference>
<keyword evidence="2" id="KW-1185">Reference proteome</keyword>
<dbReference type="SUPFAM" id="SSF49899">
    <property type="entry name" value="Concanavalin A-like lectins/glucanases"/>
    <property type="match status" value="1"/>
</dbReference>
<name>B9XP35_PEDPL</name>
<dbReference type="AlphaFoldDB" id="B9XP35"/>
<evidence type="ECO:0000313" key="2">
    <source>
        <dbReference type="Proteomes" id="UP000003688"/>
    </source>
</evidence>
<evidence type="ECO:0008006" key="3">
    <source>
        <dbReference type="Google" id="ProtNLM"/>
    </source>
</evidence>
<dbReference type="RefSeq" id="WP_007417571.1">
    <property type="nucleotide sequence ID" value="NZ_ABOX02000044.1"/>
</dbReference>
<sequence>MNYAGSNIYQTIIGSHTRTAVSGAELGINGQAWDFRTGSSTVSSATIYDDLNAGTVTNGVWTHVVATFDGSVKRLYIDGVLAGTETTNVFASTSLWRIGADNTFQASAGNHLTGWIDEPAIYWQPLTQAQVLNHYNMGLYGMAQPPSITIQQNGANISLSWSGSWVLQHSYDLGCPSCWQDVNNATSPYTATQAPQGHEFFRLRNP</sequence>
<evidence type="ECO:0000313" key="1">
    <source>
        <dbReference type="EMBL" id="EEF58391.1"/>
    </source>
</evidence>
<dbReference type="Pfam" id="PF13385">
    <property type="entry name" value="Laminin_G_3"/>
    <property type="match status" value="1"/>
</dbReference>
<comment type="caution">
    <text evidence="1">The sequence shown here is derived from an EMBL/GenBank/DDBJ whole genome shotgun (WGS) entry which is preliminary data.</text>
</comment>
<reference evidence="1 2" key="1">
    <citation type="journal article" date="2011" name="J. Bacteriol.">
        <title>Genome sequence of 'Pedosphaera parvula' Ellin514, an aerobic Verrucomicrobial isolate from pasture soil.</title>
        <authorList>
            <person name="Kant R."/>
            <person name="van Passel M.W."/>
            <person name="Sangwan P."/>
            <person name="Palva A."/>
            <person name="Lucas S."/>
            <person name="Copeland A."/>
            <person name="Lapidus A."/>
            <person name="Glavina Del Rio T."/>
            <person name="Dalin E."/>
            <person name="Tice H."/>
            <person name="Bruce D."/>
            <person name="Goodwin L."/>
            <person name="Pitluck S."/>
            <person name="Chertkov O."/>
            <person name="Larimer F.W."/>
            <person name="Land M.L."/>
            <person name="Hauser L."/>
            <person name="Brettin T.S."/>
            <person name="Detter J.C."/>
            <person name="Han S."/>
            <person name="de Vos W.M."/>
            <person name="Janssen P.H."/>
            <person name="Smidt H."/>
        </authorList>
    </citation>
    <scope>NUCLEOTIDE SEQUENCE [LARGE SCALE GENOMIC DNA]</scope>
    <source>
        <strain evidence="1 2">Ellin514</strain>
    </source>
</reference>
<protein>
    <recommendedName>
        <fullName evidence="3">LamG domain protein jellyroll fold domain protein</fullName>
    </recommendedName>
</protein>
<proteinExistence type="predicted"/>